<dbReference type="PANTHER" id="PTHR30290">
    <property type="entry name" value="PERIPLASMIC BINDING COMPONENT OF ABC TRANSPORTER"/>
    <property type="match status" value="1"/>
</dbReference>
<sequence>MLALGLVAGLSLATAACSSSTSSDGTGQGGSPAVARTAYTFSEVQIPVFDSPTFKGGYQPWMQLMYDTMIHETPAGAEPGLATAWTFPDDKTVELTLREGVKFQDGTPFNAAAVKFSWDRVMASTTMLKGASLKSMTAVEAPADNKVIVRLNAPYAYDWKNYLLRGSIYLSVVSPTAAQKAGDGFSANPVGAGAGPYGFASYTKGQKVTLTASPNYWDPQTIGLSGVEFVNTAGGAPTLAGLKSGSLDVAFANGGANINAAKAQGLKIANTVVRPDWNYGGYFCGSKTPFNNVAARRAVLYALNRDAFVSGPYGGYAKVNPTTIPTTSPDFPGDTVPNPYAYDVAKAKAALAAAGVAPGTTITALADPTDLNAATLQVLQSQLDAVGLKLEITPSANAFADIRTKQPDIYFQGSGFPYASQGIFFEPNGVANYCNFDNPDLTRSLAAALDTSITADQQKQRWADFQRIYYDVVPGFNLADIEQATITTSAVSGVPADKDPSSGLAQAWAGISMKK</sequence>
<dbReference type="SUPFAM" id="SSF53850">
    <property type="entry name" value="Periplasmic binding protein-like II"/>
    <property type="match status" value="1"/>
</dbReference>
<keyword evidence="8" id="KW-1185">Reference proteome</keyword>
<protein>
    <submittedName>
        <fullName evidence="7">ABC transporter substrate-binding protein</fullName>
    </submittedName>
</protein>
<dbReference type="InterPro" id="IPR000914">
    <property type="entry name" value="SBP_5_dom"/>
</dbReference>
<feature type="signal peptide" evidence="5">
    <location>
        <begin position="1"/>
        <end position="15"/>
    </location>
</feature>
<dbReference type="EMBL" id="BAAAQK010000009">
    <property type="protein sequence ID" value="GAA1852752.1"/>
    <property type="molecule type" value="Genomic_DNA"/>
</dbReference>
<comment type="caution">
    <text evidence="7">The sequence shown here is derived from an EMBL/GenBank/DDBJ whole genome shotgun (WGS) entry which is preliminary data.</text>
</comment>
<dbReference type="InterPro" id="IPR039424">
    <property type="entry name" value="SBP_5"/>
</dbReference>
<dbReference type="PROSITE" id="PS01040">
    <property type="entry name" value="SBP_BACTERIAL_5"/>
    <property type="match status" value="1"/>
</dbReference>
<dbReference type="Gene3D" id="3.10.105.10">
    <property type="entry name" value="Dipeptide-binding Protein, Domain 3"/>
    <property type="match status" value="1"/>
</dbReference>
<comment type="subcellular location">
    <subcellularLocation>
        <location evidence="1">Cell membrane</location>
        <topology evidence="1">Lipid-anchor</topology>
    </subcellularLocation>
</comment>
<dbReference type="Proteomes" id="UP001500449">
    <property type="component" value="Unassembled WGS sequence"/>
</dbReference>
<evidence type="ECO:0000259" key="6">
    <source>
        <dbReference type="Pfam" id="PF00496"/>
    </source>
</evidence>
<dbReference type="PIRSF" id="PIRSF002741">
    <property type="entry name" value="MppA"/>
    <property type="match status" value="1"/>
</dbReference>
<keyword evidence="4 5" id="KW-0732">Signal</keyword>
<evidence type="ECO:0000313" key="8">
    <source>
        <dbReference type="Proteomes" id="UP001500449"/>
    </source>
</evidence>
<name>A0ABN2N5H7_9PSEU</name>
<evidence type="ECO:0000256" key="5">
    <source>
        <dbReference type="SAM" id="SignalP"/>
    </source>
</evidence>
<dbReference type="InterPro" id="IPR030678">
    <property type="entry name" value="Peptide/Ni-bd"/>
</dbReference>
<evidence type="ECO:0000256" key="3">
    <source>
        <dbReference type="ARBA" id="ARBA00022448"/>
    </source>
</evidence>
<evidence type="ECO:0000256" key="4">
    <source>
        <dbReference type="ARBA" id="ARBA00022729"/>
    </source>
</evidence>
<organism evidence="7 8">
    <name type="scientific">Pseudonocardia ailaonensis</name>
    <dbReference type="NCBI Taxonomy" id="367279"/>
    <lineage>
        <taxon>Bacteria</taxon>
        <taxon>Bacillati</taxon>
        <taxon>Actinomycetota</taxon>
        <taxon>Actinomycetes</taxon>
        <taxon>Pseudonocardiales</taxon>
        <taxon>Pseudonocardiaceae</taxon>
        <taxon>Pseudonocardia</taxon>
    </lineage>
</organism>
<dbReference type="Gene3D" id="3.90.76.10">
    <property type="entry name" value="Dipeptide-binding Protein, Domain 1"/>
    <property type="match status" value="1"/>
</dbReference>
<evidence type="ECO:0000313" key="7">
    <source>
        <dbReference type="EMBL" id="GAA1852752.1"/>
    </source>
</evidence>
<comment type="similarity">
    <text evidence="2">Belongs to the bacterial solute-binding protein 5 family.</text>
</comment>
<feature type="chain" id="PRO_5045625990" evidence="5">
    <location>
        <begin position="16"/>
        <end position="515"/>
    </location>
</feature>
<gene>
    <name evidence="7" type="ORF">GCM10009836_36040</name>
</gene>
<dbReference type="Pfam" id="PF00496">
    <property type="entry name" value="SBP_bac_5"/>
    <property type="match status" value="1"/>
</dbReference>
<proteinExistence type="inferred from homology"/>
<keyword evidence="3" id="KW-0813">Transport</keyword>
<evidence type="ECO:0000256" key="2">
    <source>
        <dbReference type="ARBA" id="ARBA00005695"/>
    </source>
</evidence>
<accession>A0ABN2N5H7</accession>
<evidence type="ECO:0000256" key="1">
    <source>
        <dbReference type="ARBA" id="ARBA00004193"/>
    </source>
</evidence>
<dbReference type="PANTHER" id="PTHR30290:SF9">
    <property type="entry name" value="OLIGOPEPTIDE-BINDING PROTEIN APPA"/>
    <property type="match status" value="1"/>
</dbReference>
<dbReference type="CDD" id="cd00995">
    <property type="entry name" value="PBP2_NikA_DppA_OppA_like"/>
    <property type="match status" value="1"/>
</dbReference>
<dbReference type="InterPro" id="IPR023765">
    <property type="entry name" value="SBP_5_CS"/>
</dbReference>
<reference evidence="7 8" key="1">
    <citation type="journal article" date="2019" name="Int. J. Syst. Evol. Microbiol.">
        <title>The Global Catalogue of Microorganisms (GCM) 10K type strain sequencing project: providing services to taxonomists for standard genome sequencing and annotation.</title>
        <authorList>
            <consortium name="The Broad Institute Genomics Platform"/>
            <consortium name="The Broad Institute Genome Sequencing Center for Infectious Disease"/>
            <person name="Wu L."/>
            <person name="Ma J."/>
        </authorList>
    </citation>
    <scope>NUCLEOTIDE SEQUENCE [LARGE SCALE GENOMIC DNA]</scope>
    <source>
        <strain evidence="7 8">JCM 16009</strain>
    </source>
</reference>
<feature type="domain" description="Solute-binding protein family 5" evidence="6">
    <location>
        <begin position="78"/>
        <end position="426"/>
    </location>
</feature>
<dbReference type="Gene3D" id="3.40.190.10">
    <property type="entry name" value="Periplasmic binding protein-like II"/>
    <property type="match status" value="1"/>
</dbReference>